<dbReference type="RefSeq" id="WP_153539596.1">
    <property type="nucleotide sequence ID" value="NZ_WEGH01000005.1"/>
</dbReference>
<organism evidence="7 8">
    <name type="scientific">Actinomadura macrotermitis</name>
    <dbReference type="NCBI Taxonomy" id="2585200"/>
    <lineage>
        <taxon>Bacteria</taxon>
        <taxon>Bacillati</taxon>
        <taxon>Actinomycetota</taxon>
        <taxon>Actinomycetes</taxon>
        <taxon>Streptosporangiales</taxon>
        <taxon>Thermomonosporaceae</taxon>
        <taxon>Actinomadura</taxon>
    </lineage>
</organism>
<dbReference type="Pfam" id="PF22740">
    <property type="entry name" value="PapZ_C"/>
    <property type="match status" value="1"/>
</dbReference>
<feature type="domain" description="RapZ-like N-terminal" evidence="5">
    <location>
        <begin position="9"/>
        <end position="164"/>
    </location>
</feature>
<evidence type="ECO:0000259" key="6">
    <source>
        <dbReference type="Pfam" id="PF22740"/>
    </source>
</evidence>
<name>A0A7K0C5W9_9ACTN</name>
<dbReference type="AlphaFoldDB" id="A0A7K0C5W9"/>
<proteinExistence type="inferred from homology"/>
<protein>
    <submittedName>
        <fullName evidence="7">Nucleotide-binding protein</fullName>
    </submittedName>
</protein>
<evidence type="ECO:0000313" key="7">
    <source>
        <dbReference type="EMBL" id="MQY08492.1"/>
    </source>
</evidence>
<comment type="caution">
    <text evidence="7">The sequence shown here is derived from an EMBL/GenBank/DDBJ whole genome shotgun (WGS) entry which is preliminary data.</text>
</comment>
<dbReference type="InterPro" id="IPR027417">
    <property type="entry name" value="P-loop_NTPase"/>
</dbReference>
<keyword evidence="8" id="KW-1185">Reference proteome</keyword>
<dbReference type="InterPro" id="IPR005337">
    <property type="entry name" value="RapZ-like"/>
</dbReference>
<dbReference type="InterPro" id="IPR053931">
    <property type="entry name" value="RapZ_C"/>
</dbReference>
<dbReference type="PANTHER" id="PTHR30448">
    <property type="entry name" value="RNASE ADAPTER PROTEIN RAPZ"/>
    <property type="match status" value="1"/>
</dbReference>
<evidence type="ECO:0000259" key="5">
    <source>
        <dbReference type="Pfam" id="PF03668"/>
    </source>
</evidence>
<keyword evidence="1 4" id="KW-0547">Nucleotide-binding</keyword>
<dbReference type="GO" id="GO:0005524">
    <property type="term" value="F:ATP binding"/>
    <property type="evidence" value="ECO:0007669"/>
    <property type="project" value="UniProtKB-UniRule"/>
</dbReference>
<dbReference type="NCBIfam" id="NF003828">
    <property type="entry name" value="PRK05416.1"/>
    <property type="match status" value="1"/>
</dbReference>
<dbReference type="HAMAP" id="MF_00636">
    <property type="entry name" value="RapZ_like"/>
    <property type="match status" value="1"/>
</dbReference>
<dbReference type="InterPro" id="IPR053930">
    <property type="entry name" value="RapZ-like_N"/>
</dbReference>
<reference evidence="7 8" key="1">
    <citation type="submission" date="2019-10" db="EMBL/GenBank/DDBJ databases">
        <title>Actinomadura rubteroloni sp. nov. and Actinomadura macrotermitis sp. nov., isolated from the gut of fungus growing-termite Macrotermes natalensis.</title>
        <authorList>
            <person name="Benndorf R."/>
            <person name="Martin K."/>
            <person name="Kuefner M."/>
            <person name="De Beer W."/>
            <person name="Kaster A.-K."/>
            <person name="Vollmers J."/>
            <person name="Poulsen M."/>
            <person name="Beemelmanns C."/>
        </authorList>
    </citation>
    <scope>NUCLEOTIDE SEQUENCE [LARGE SCALE GENOMIC DNA]</scope>
    <source>
        <strain evidence="7 8">RB68</strain>
    </source>
</reference>
<dbReference type="Pfam" id="PF03668">
    <property type="entry name" value="RapZ-like_N"/>
    <property type="match status" value="1"/>
</dbReference>
<dbReference type="SUPFAM" id="SSF52540">
    <property type="entry name" value="P-loop containing nucleoside triphosphate hydrolases"/>
    <property type="match status" value="1"/>
</dbReference>
<feature type="domain" description="RapZ C-terminal" evidence="6">
    <location>
        <begin position="172"/>
        <end position="289"/>
    </location>
</feature>
<evidence type="ECO:0000256" key="4">
    <source>
        <dbReference type="HAMAP-Rule" id="MF_00636"/>
    </source>
</evidence>
<evidence type="ECO:0000256" key="3">
    <source>
        <dbReference type="ARBA" id="ARBA00023134"/>
    </source>
</evidence>
<dbReference type="Gene3D" id="3.40.50.300">
    <property type="entry name" value="P-loop containing nucleotide triphosphate hydrolases"/>
    <property type="match status" value="1"/>
</dbReference>
<accession>A0A7K0C5W9</accession>
<evidence type="ECO:0000256" key="1">
    <source>
        <dbReference type="ARBA" id="ARBA00022741"/>
    </source>
</evidence>
<dbReference type="GO" id="GO:0005525">
    <property type="term" value="F:GTP binding"/>
    <property type="evidence" value="ECO:0007669"/>
    <property type="project" value="UniProtKB-UniRule"/>
</dbReference>
<gene>
    <name evidence="7" type="ORF">ACRB68_66010</name>
</gene>
<dbReference type="Proteomes" id="UP000487268">
    <property type="component" value="Unassembled WGS sequence"/>
</dbReference>
<evidence type="ECO:0000256" key="2">
    <source>
        <dbReference type="ARBA" id="ARBA00022840"/>
    </source>
</evidence>
<dbReference type="PIRSF" id="PIRSF005052">
    <property type="entry name" value="P-loopkin"/>
    <property type="match status" value="1"/>
</dbReference>
<feature type="binding site" evidence="4">
    <location>
        <begin position="66"/>
        <end position="69"/>
    </location>
    <ligand>
        <name>GTP</name>
        <dbReference type="ChEBI" id="CHEBI:37565"/>
    </ligand>
</feature>
<dbReference type="PANTHER" id="PTHR30448:SF0">
    <property type="entry name" value="RNASE ADAPTER PROTEIN RAPZ"/>
    <property type="match status" value="1"/>
</dbReference>
<keyword evidence="2 4" id="KW-0067">ATP-binding</keyword>
<evidence type="ECO:0000313" key="8">
    <source>
        <dbReference type="Proteomes" id="UP000487268"/>
    </source>
</evidence>
<sequence length="292" mass="32087">MTAETKVPDIVIVTGMSGAGRSTAAKALEDLDWFVVDNLPPGLLATMADLGGRVKDAVPRIAVVVDVRSRGFTEDLHSSIAELEARGVHPRVVFLEAGDADLVRRFESVRRPHPLQDDGRLVDGIARERELVREVRAEADLVIDTSGLNVHELRAKIVGFFGNDTGESSLRATVVSFGYKYGLPVDADLVVDCRFLPNPHWVPELRPKTGRDADVRDYVLGQRGAKEFLDAYTEVLRLLADGYEREGKHYVTLAVGCTGGKHRSVAMAEQISARLRDEGIEVQVAHRDLGRE</sequence>
<dbReference type="EMBL" id="WEGH01000005">
    <property type="protein sequence ID" value="MQY08492.1"/>
    <property type="molecule type" value="Genomic_DNA"/>
</dbReference>
<feature type="binding site" evidence="4">
    <location>
        <begin position="15"/>
        <end position="22"/>
    </location>
    <ligand>
        <name>ATP</name>
        <dbReference type="ChEBI" id="CHEBI:30616"/>
    </ligand>
</feature>
<dbReference type="OrthoDB" id="9784461at2"/>
<keyword evidence="3 4" id="KW-0342">GTP-binding</keyword>